<gene>
    <name evidence="1" type="ORF">FRZ06_05205</name>
</gene>
<name>A0ACD1A8R4_9FIRM</name>
<keyword evidence="2" id="KW-1185">Reference proteome</keyword>
<dbReference type="Proteomes" id="UP000594014">
    <property type="component" value="Chromosome"/>
</dbReference>
<dbReference type="EMBL" id="CP042469">
    <property type="protein sequence ID" value="QOX62785.1"/>
    <property type="molecule type" value="Genomic_DNA"/>
</dbReference>
<evidence type="ECO:0000313" key="1">
    <source>
        <dbReference type="EMBL" id="QOX62785.1"/>
    </source>
</evidence>
<reference evidence="1" key="1">
    <citation type="submission" date="2019-08" db="EMBL/GenBank/DDBJ databases">
        <title>Genome sequence of Clostridiales bacterium MT110.</title>
        <authorList>
            <person name="Cao J."/>
        </authorList>
    </citation>
    <scope>NUCLEOTIDE SEQUENCE</scope>
    <source>
        <strain evidence="1">MT110</strain>
    </source>
</reference>
<organism evidence="1 2">
    <name type="scientific">Anoxybacterium hadale</name>
    <dbReference type="NCBI Taxonomy" id="3408580"/>
    <lineage>
        <taxon>Bacteria</taxon>
        <taxon>Bacillati</taxon>
        <taxon>Bacillota</taxon>
        <taxon>Clostridia</taxon>
        <taxon>Peptostreptococcales</taxon>
        <taxon>Anaerovoracaceae</taxon>
        <taxon>Anoxybacterium</taxon>
    </lineage>
</organism>
<proteinExistence type="predicted"/>
<sequence>MLNEKKIRTVILTAAAACCITLSSAGAVYADSPAVYTVVKGDSLFKIGQVFFTDTGTLMKKNNLTTSSLNIGQELKVSCRTYTVKKGDSLYLLSQKFKISLDQLRKANNLYTDTLNIGQVLNLPGTEIETASNTPGTESETDGAPGTEIEGAENTSDSGTYTQAEIDLLSRLIHAEAQGESYETKVAVGAVVVNRMESGLFPTTINGVIYQNINGYYQFTPVVNGWINKLADDEAVKAASEALEGADPSKGALFYYDTGTTNQWILSKPVTAKIGNMVFAL</sequence>
<evidence type="ECO:0000313" key="2">
    <source>
        <dbReference type="Proteomes" id="UP000594014"/>
    </source>
</evidence>
<accession>A0ACD1A8R4</accession>
<protein>
    <submittedName>
        <fullName evidence="1">LysM peptidoglycan-binding domain-containing protein</fullName>
    </submittedName>
</protein>